<dbReference type="SUPFAM" id="SSF46689">
    <property type="entry name" value="Homeodomain-like"/>
    <property type="match status" value="1"/>
</dbReference>
<comment type="subcellular location">
    <subcellularLocation>
        <location evidence="1">Nucleus</location>
    </subcellularLocation>
</comment>
<evidence type="ECO:0000313" key="3">
    <source>
        <dbReference type="Proteomes" id="UP000887159"/>
    </source>
</evidence>
<dbReference type="InterPro" id="IPR009057">
    <property type="entry name" value="Homeodomain-like_sf"/>
</dbReference>
<dbReference type="Proteomes" id="UP000887159">
    <property type="component" value="Unassembled WGS sequence"/>
</dbReference>
<evidence type="ECO:0000256" key="1">
    <source>
        <dbReference type="ARBA" id="ARBA00004123"/>
    </source>
</evidence>
<sequence length="149" mass="17109">MARIVRHNDESVREGYIGNGGKEVKLFTSALKAFQGNNRIVMAQRKHLDDFLRGRIIGRLECGRTQLEVSKVLGITQSVISRLWQRFQDDGKVNRCYCTGHPRVTTPNEDRYIWHLLPKEADRAQNQICLVSSLQLLVRQFQGRPCTDA</sequence>
<keyword evidence="3" id="KW-1185">Reference proteome</keyword>
<dbReference type="GO" id="GO:0005634">
    <property type="term" value="C:nucleus"/>
    <property type="evidence" value="ECO:0007669"/>
    <property type="project" value="UniProtKB-SubCell"/>
</dbReference>
<dbReference type="AlphaFoldDB" id="A0A8X6R745"/>
<comment type="caution">
    <text evidence="2">The sequence shown here is derived from an EMBL/GenBank/DDBJ whole genome shotgun (WGS) entry which is preliminary data.</text>
</comment>
<dbReference type="Gene3D" id="1.10.10.10">
    <property type="entry name" value="Winged helix-like DNA-binding domain superfamily/Winged helix DNA-binding domain"/>
    <property type="match status" value="1"/>
</dbReference>
<organism evidence="2 3">
    <name type="scientific">Trichonephila clavipes</name>
    <name type="common">Golden silk orbweaver</name>
    <name type="synonym">Nephila clavipes</name>
    <dbReference type="NCBI Taxonomy" id="2585209"/>
    <lineage>
        <taxon>Eukaryota</taxon>
        <taxon>Metazoa</taxon>
        <taxon>Ecdysozoa</taxon>
        <taxon>Arthropoda</taxon>
        <taxon>Chelicerata</taxon>
        <taxon>Arachnida</taxon>
        <taxon>Araneae</taxon>
        <taxon>Araneomorphae</taxon>
        <taxon>Entelegynae</taxon>
        <taxon>Araneoidea</taxon>
        <taxon>Nephilidae</taxon>
        <taxon>Trichonephila</taxon>
    </lineage>
</organism>
<reference evidence="2" key="1">
    <citation type="submission" date="2020-08" db="EMBL/GenBank/DDBJ databases">
        <title>Multicomponent nature underlies the extraordinary mechanical properties of spider dragline silk.</title>
        <authorList>
            <person name="Kono N."/>
            <person name="Nakamura H."/>
            <person name="Mori M."/>
            <person name="Yoshida Y."/>
            <person name="Ohtoshi R."/>
            <person name="Malay A.D."/>
            <person name="Moran D.A.P."/>
            <person name="Tomita M."/>
            <person name="Numata K."/>
            <person name="Arakawa K."/>
        </authorList>
    </citation>
    <scope>NUCLEOTIDE SEQUENCE</scope>
</reference>
<evidence type="ECO:0008006" key="4">
    <source>
        <dbReference type="Google" id="ProtNLM"/>
    </source>
</evidence>
<name>A0A8X6R745_TRICX</name>
<accession>A0A8X6R745</accession>
<dbReference type="EMBL" id="BMAU01021033">
    <property type="protein sequence ID" value="GFX87334.1"/>
    <property type="molecule type" value="Genomic_DNA"/>
</dbReference>
<gene>
    <name evidence="2" type="primary">AVEN_173672_1</name>
    <name evidence="2" type="ORF">TNCV_3369041</name>
</gene>
<protein>
    <recommendedName>
        <fullName evidence="4">Paired domain-containing protein</fullName>
    </recommendedName>
</protein>
<proteinExistence type="predicted"/>
<evidence type="ECO:0000313" key="2">
    <source>
        <dbReference type="EMBL" id="GFX87334.1"/>
    </source>
</evidence>
<dbReference type="InterPro" id="IPR036388">
    <property type="entry name" value="WH-like_DNA-bd_sf"/>
</dbReference>